<evidence type="ECO:0000313" key="2">
    <source>
        <dbReference type="Proteomes" id="UP001172082"/>
    </source>
</evidence>
<proteinExistence type="predicted"/>
<sequence length="435" mass="48760">MKSSKIILTNTFTCIALMALATFLFPSCTDDCETTYTYFSYEPIYTSLDEIRSSVAITEPEELKSPGKIYLYGNILLVNEHGKGIHVIDNQDKTAPKHLSFIDIPGNVDMAVKNNILYADSYVDLLAFNISDINNIQLIKRIEDTFPNYSTFGFHVDSDRGVVTDWKQTETTEIAASDCNGEQPIDFFWRGNVLMSFAEGDMAASLQNRSVGNTTGIGGSMARFTIYQNFLYAVDDFDMHVFNISSPADPQENGIVNIGWGIETIFPYKDKLFIGARNGMHIFDNSTPTQPQYMSTFQHANSCDPVVVNDEYAFVTLRSGTNCENFNNQLDVVDIKDLRNPTLVKTYPMTNPHGLGIDGNTLFLCEGASGLKVFNIEDVENIDQNLRLHFDNLDAYDVIPFQNNLILIGVDGLYQFDYSDSDNLKLQSKLLIATE</sequence>
<keyword evidence="2" id="KW-1185">Reference proteome</keyword>
<dbReference type="RefSeq" id="WP_346750903.1">
    <property type="nucleotide sequence ID" value="NZ_JAUJEA010000002.1"/>
</dbReference>
<name>A0ABT8KKW4_9BACT</name>
<evidence type="ECO:0000313" key="1">
    <source>
        <dbReference type="EMBL" id="MDN5200873.1"/>
    </source>
</evidence>
<dbReference type="Pfam" id="PF08309">
    <property type="entry name" value="LVIVD"/>
    <property type="match status" value="2"/>
</dbReference>
<dbReference type="EMBL" id="JAUJEA010000002">
    <property type="protein sequence ID" value="MDN5200873.1"/>
    <property type="molecule type" value="Genomic_DNA"/>
</dbReference>
<accession>A0ABT8KKW4</accession>
<dbReference type="Proteomes" id="UP001172082">
    <property type="component" value="Unassembled WGS sequence"/>
</dbReference>
<dbReference type="InterPro" id="IPR011044">
    <property type="entry name" value="Quino_amine_DH_bsu"/>
</dbReference>
<comment type="caution">
    <text evidence="1">The sequence shown here is derived from an EMBL/GenBank/DDBJ whole genome shotgun (WGS) entry which is preliminary data.</text>
</comment>
<dbReference type="InterPro" id="IPR013211">
    <property type="entry name" value="LVIVD"/>
</dbReference>
<dbReference type="SUPFAM" id="SSF50969">
    <property type="entry name" value="YVTN repeat-like/Quinoprotein amine dehydrogenase"/>
    <property type="match status" value="1"/>
</dbReference>
<gene>
    <name evidence="1" type="ORF">QQ008_05860</name>
</gene>
<reference evidence="1" key="1">
    <citation type="submission" date="2023-06" db="EMBL/GenBank/DDBJ databases">
        <title>Genomic of Parafulvivirga corallium.</title>
        <authorList>
            <person name="Wang G."/>
        </authorList>
    </citation>
    <scope>NUCLEOTIDE SEQUENCE</scope>
    <source>
        <strain evidence="1">BMA10</strain>
    </source>
</reference>
<evidence type="ECO:0008006" key="3">
    <source>
        <dbReference type="Google" id="ProtNLM"/>
    </source>
</evidence>
<protein>
    <recommendedName>
        <fullName evidence="3">LVIVD repeat-containing protein</fullName>
    </recommendedName>
</protein>
<organism evidence="1 2">
    <name type="scientific">Splendidivirga corallicola</name>
    <dbReference type="NCBI Taxonomy" id="3051826"/>
    <lineage>
        <taxon>Bacteria</taxon>
        <taxon>Pseudomonadati</taxon>
        <taxon>Bacteroidota</taxon>
        <taxon>Cytophagia</taxon>
        <taxon>Cytophagales</taxon>
        <taxon>Splendidivirgaceae</taxon>
        <taxon>Splendidivirga</taxon>
    </lineage>
</organism>